<name>A0A6V7W1E8_MELEN</name>
<dbReference type="Proteomes" id="UP000580250">
    <property type="component" value="Unassembled WGS sequence"/>
</dbReference>
<dbReference type="EMBL" id="CAJEWN010000371">
    <property type="protein sequence ID" value="CAD2180438.1"/>
    <property type="molecule type" value="Genomic_DNA"/>
</dbReference>
<proteinExistence type="predicted"/>
<evidence type="ECO:0000313" key="1">
    <source>
        <dbReference type="EMBL" id="CAD2180438.1"/>
    </source>
</evidence>
<evidence type="ECO:0000313" key="2">
    <source>
        <dbReference type="Proteomes" id="UP000580250"/>
    </source>
</evidence>
<reference evidence="1 2" key="1">
    <citation type="submission" date="2020-08" db="EMBL/GenBank/DDBJ databases">
        <authorList>
            <person name="Koutsovoulos G."/>
            <person name="Danchin GJ E."/>
        </authorList>
    </citation>
    <scope>NUCLEOTIDE SEQUENCE [LARGE SCALE GENOMIC DNA]</scope>
</reference>
<comment type="caution">
    <text evidence="1">The sequence shown here is derived from an EMBL/GenBank/DDBJ whole genome shotgun (WGS) entry which is preliminary data.</text>
</comment>
<dbReference type="AlphaFoldDB" id="A0A6V7W1E8"/>
<protein>
    <submittedName>
        <fullName evidence="1">Uncharacterized protein</fullName>
    </submittedName>
</protein>
<gene>
    <name evidence="1" type="ORF">MENT_LOCUS32515</name>
</gene>
<accession>A0A6V7W1E8</accession>
<organism evidence="1 2">
    <name type="scientific">Meloidogyne enterolobii</name>
    <name type="common">Root-knot nematode worm</name>
    <name type="synonym">Meloidogyne mayaguensis</name>
    <dbReference type="NCBI Taxonomy" id="390850"/>
    <lineage>
        <taxon>Eukaryota</taxon>
        <taxon>Metazoa</taxon>
        <taxon>Ecdysozoa</taxon>
        <taxon>Nematoda</taxon>
        <taxon>Chromadorea</taxon>
        <taxon>Rhabditida</taxon>
        <taxon>Tylenchina</taxon>
        <taxon>Tylenchomorpha</taxon>
        <taxon>Tylenchoidea</taxon>
        <taxon>Meloidogynidae</taxon>
        <taxon>Meloidogyninae</taxon>
        <taxon>Meloidogyne</taxon>
    </lineage>
</organism>
<sequence>MKYYKKIQKQIFNNLINKCHEIGNEFIKKCELFINHELQNWHSFCSIDTENLRYERFEEMNIVPNKFLNEENVNEENSVEELSDED</sequence>